<evidence type="ECO:0000313" key="1">
    <source>
        <dbReference type="EMBL" id="RPA77126.1"/>
    </source>
</evidence>
<dbReference type="EMBL" id="ML119731">
    <property type="protein sequence ID" value="RPA77126.1"/>
    <property type="molecule type" value="Genomic_DNA"/>
</dbReference>
<protein>
    <submittedName>
        <fullName evidence="1">Uncharacterized protein</fullName>
    </submittedName>
</protein>
<sequence>MDIDGSTSSRKAIEYFNRLTWLLSDKTGVLRSGDKLVEEEDSAEREAEGDVIQEEEELGCSTRTKKDQSFMSTVAALPTRTNRKVAMSWDGKRLFVLEASAGLESSLTFAKEPRRELHTVKQESKDVFRMEDYGLWLRNIKTSDMRSSLSPTRPMLDHLAYLVRYLELHHSAISMEEKRCILHGMYIYIVRSSHPKIHARIGYGSKDLRRQRLVIGKSRKQDKRAAGFVDYATILLPSVLDASSPITRMFEGSKVMDGAHREVILRLGIGRKDAPNFTKPAYDPDYLSVSMSDFDKQAMNWASEVFSLPRFNIDDPNCVSVHIGTLLTAFLSGIHTITVGAYKDDNMCEITEMGQQLQNLGLEEMSPGLRKGLDLTVSCGVALSGLLSGVFILRFFEYAVPLELHEGFVRWLCLITESFSAITELSSRPQIERVLTADVYVLEVFLHGSHSNMTSIPETIERLNFQPPLESADQERLTQALTSIPHSETFGGTAQSCEVVVLLLVLIARMPELAAKFPKDLMDHFGSVDPRVFGISKRCCLVCAMLVRITGQKLGQNIETSGSHSRISPCSLPPWTPIEIIDAITKELEALVRPMLLKKVQELRPSVKADRGSASPLRKTQPSGFRFAKTIEIPRAAAHSSLKQ</sequence>
<reference evidence="1 2" key="1">
    <citation type="journal article" date="2018" name="Nat. Ecol. Evol.">
        <title>Pezizomycetes genomes reveal the molecular basis of ectomycorrhizal truffle lifestyle.</title>
        <authorList>
            <person name="Murat C."/>
            <person name="Payen T."/>
            <person name="Noel B."/>
            <person name="Kuo A."/>
            <person name="Morin E."/>
            <person name="Chen J."/>
            <person name="Kohler A."/>
            <person name="Krizsan K."/>
            <person name="Balestrini R."/>
            <person name="Da Silva C."/>
            <person name="Montanini B."/>
            <person name="Hainaut M."/>
            <person name="Levati E."/>
            <person name="Barry K.W."/>
            <person name="Belfiori B."/>
            <person name="Cichocki N."/>
            <person name="Clum A."/>
            <person name="Dockter R.B."/>
            <person name="Fauchery L."/>
            <person name="Guy J."/>
            <person name="Iotti M."/>
            <person name="Le Tacon F."/>
            <person name="Lindquist E.A."/>
            <person name="Lipzen A."/>
            <person name="Malagnac F."/>
            <person name="Mello A."/>
            <person name="Molinier V."/>
            <person name="Miyauchi S."/>
            <person name="Poulain J."/>
            <person name="Riccioni C."/>
            <person name="Rubini A."/>
            <person name="Sitrit Y."/>
            <person name="Splivallo R."/>
            <person name="Traeger S."/>
            <person name="Wang M."/>
            <person name="Zifcakova L."/>
            <person name="Wipf D."/>
            <person name="Zambonelli A."/>
            <person name="Paolocci F."/>
            <person name="Nowrousian M."/>
            <person name="Ottonello S."/>
            <person name="Baldrian P."/>
            <person name="Spatafora J.W."/>
            <person name="Henrissat B."/>
            <person name="Nagy L.G."/>
            <person name="Aury J.M."/>
            <person name="Wincker P."/>
            <person name="Grigoriev I.V."/>
            <person name="Bonfante P."/>
            <person name="Martin F.M."/>
        </authorList>
    </citation>
    <scope>NUCLEOTIDE SEQUENCE [LARGE SCALE GENOMIC DNA]</scope>
    <source>
        <strain evidence="1 2">RN42</strain>
    </source>
</reference>
<dbReference type="Proteomes" id="UP000275078">
    <property type="component" value="Unassembled WGS sequence"/>
</dbReference>
<dbReference type="OrthoDB" id="4817649at2759"/>
<dbReference type="AlphaFoldDB" id="A0A3N4HVL5"/>
<accession>A0A3N4HVL5</accession>
<evidence type="ECO:0000313" key="2">
    <source>
        <dbReference type="Proteomes" id="UP000275078"/>
    </source>
</evidence>
<organism evidence="1 2">
    <name type="scientific">Ascobolus immersus RN42</name>
    <dbReference type="NCBI Taxonomy" id="1160509"/>
    <lineage>
        <taxon>Eukaryota</taxon>
        <taxon>Fungi</taxon>
        <taxon>Dikarya</taxon>
        <taxon>Ascomycota</taxon>
        <taxon>Pezizomycotina</taxon>
        <taxon>Pezizomycetes</taxon>
        <taxon>Pezizales</taxon>
        <taxon>Ascobolaceae</taxon>
        <taxon>Ascobolus</taxon>
    </lineage>
</organism>
<keyword evidence="2" id="KW-1185">Reference proteome</keyword>
<gene>
    <name evidence="1" type="ORF">BJ508DRAFT_350746</name>
</gene>
<name>A0A3N4HVL5_ASCIM</name>
<proteinExistence type="predicted"/>